<dbReference type="Proteomes" id="UP000284785">
    <property type="component" value="Unassembled WGS sequence"/>
</dbReference>
<evidence type="ECO:0000313" key="11">
    <source>
        <dbReference type="Proteomes" id="UP000095576"/>
    </source>
</evidence>
<keyword evidence="3 8" id="KW-0378">Hydrolase</keyword>
<evidence type="ECO:0000259" key="7">
    <source>
        <dbReference type="Pfam" id="PF16346"/>
    </source>
</evidence>
<evidence type="ECO:0000313" key="10">
    <source>
        <dbReference type="EMBL" id="RHD80428.1"/>
    </source>
</evidence>
<dbReference type="CDD" id="cd08995">
    <property type="entry name" value="GH32_EcAec43-like"/>
    <property type="match status" value="1"/>
</dbReference>
<evidence type="ECO:0000256" key="3">
    <source>
        <dbReference type="ARBA" id="ARBA00022801"/>
    </source>
</evidence>
<dbReference type="PATRIC" id="fig|818.29.peg.1953"/>
<dbReference type="SUPFAM" id="SSF75005">
    <property type="entry name" value="Arabinanase/levansucrase/invertase"/>
    <property type="match status" value="1"/>
</dbReference>
<dbReference type="Gene3D" id="2.60.120.560">
    <property type="entry name" value="Exo-inulinase, domain 1"/>
    <property type="match status" value="1"/>
</dbReference>
<dbReference type="PROSITE" id="PS51257">
    <property type="entry name" value="PROKAR_LIPOPROTEIN"/>
    <property type="match status" value="1"/>
</dbReference>
<feature type="chain" id="PRO_5014531081" description="beta-fructofuranosidase" evidence="5">
    <location>
        <begin position="23"/>
        <end position="523"/>
    </location>
</feature>
<dbReference type="SUPFAM" id="SSF49899">
    <property type="entry name" value="Concanavalin A-like lectins/glucanases"/>
    <property type="match status" value="1"/>
</dbReference>
<evidence type="ECO:0000313" key="13">
    <source>
        <dbReference type="Proteomes" id="UP000440614"/>
    </source>
</evidence>
<feature type="domain" description="Glycosyl hydrolase family 32 N-terminal" evidence="6">
    <location>
        <begin position="96"/>
        <end position="352"/>
    </location>
</feature>
<evidence type="ECO:0000256" key="5">
    <source>
        <dbReference type="SAM" id="SignalP"/>
    </source>
</evidence>
<name>A0A139KIX5_BACT4</name>
<dbReference type="PANTHER" id="PTHR43101:SF1">
    <property type="entry name" value="BETA-FRUCTOSIDASE"/>
    <property type="match status" value="1"/>
</dbReference>
<dbReference type="Pfam" id="PF16346">
    <property type="entry name" value="GH32_BT1760-like_C"/>
    <property type="match status" value="1"/>
</dbReference>
<dbReference type="InterPro" id="IPR051214">
    <property type="entry name" value="GH32_Enzymes"/>
</dbReference>
<evidence type="ECO:0000256" key="1">
    <source>
        <dbReference type="ARBA" id="ARBA00009902"/>
    </source>
</evidence>
<feature type="signal peptide" evidence="5">
    <location>
        <begin position="1"/>
        <end position="22"/>
    </location>
</feature>
<dbReference type="Pfam" id="PF00251">
    <property type="entry name" value="Glyco_hydro_32N"/>
    <property type="match status" value="1"/>
</dbReference>
<dbReference type="EC" id="3.2.1.26" evidence="2"/>
<evidence type="ECO:0000259" key="6">
    <source>
        <dbReference type="Pfam" id="PF00251"/>
    </source>
</evidence>
<dbReference type="GO" id="GO:0004564">
    <property type="term" value="F:beta-fructofuranosidase activity"/>
    <property type="evidence" value="ECO:0007669"/>
    <property type="project" value="UniProtKB-EC"/>
</dbReference>
<dbReference type="InterPro" id="IPR023296">
    <property type="entry name" value="Glyco_hydro_beta-prop_sf"/>
</dbReference>
<reference evidence="10 12" key="2">
    <citation type="submission" date="2018-08" db="EMBL/GenBank/DDBJ databases">
        <title>A genome reference for cultivated species of the human gut microbiota.</title>
        <authorList>
            <person name="Zou Y."/>
            <person name="Xue W."/>
            <person name="Luo G."/>
        </authorList>
    </citation>
    <scope>NUCLEOTIDE SEQUENCE [LARGE SCALE GENOMIC DNA]</scope>
    <source>
        <strain evidence="10 12">AM30-26</strain>
    </source>
</reference>
<dbReference type="Gene3D" id="2.115.10.20">
    <property type="entry name" value="Glycosyl hydrolase domain, family 43"/>
    <property type="match status" value="1"/>
</dbReference>
<keyword evidence="4" id="KW-0326">Glycosidase</keyword>
<evidence type="ECO:0000256" key="2">
    <source>
        <dbReference type="ARBA" id="ARBA00012758"/>
    </source>
</evidence>
<gene>
    <name evidence="10" type="ORF">DW780_26115</name>
    <name evidence="8" type="ORF">ERS852511_03141</name>
    <name evidence="9" type="ORF">GAO51_23980</name>
</gene>
<dbReference type="AlphaFoldDB" id="A0A139KIX5"/>
<dbReference type="InterPro" id="IPR032507">
    <property type="entry name" value="BT1760-like_C"/>
</dbReference>
<dbReference type="InterPro" id="IPR013148">
    <property type="entry name" value="Glyco_hydro_32_N"/>
</dbReference>
<dbReference type="GO" id="GO:0005975">
    <property type="term" value="P:carbohydrate metabolic process"/>
    <property type="evidence" value="ECO:0007669"/>
    <property type="project" value="InterPro"/>
</dbReference>
<keyword evidence="5" id="KW-0732">Signal</keyword>
<reference evidence="9 13" key="3">
    <citation type="journal article" date="2019" name="Nat. Med.">
        <title>A library of human gut bacterial isolates paired with longitudinal multiomics data enables mechanistic microbiome research.</title>
        <authorList>
            <person name="Poyet M."/>
            <person name="Groussin M."/>
            <person name="Gibbons S.M."/>
            <person name="Avila-Pacheco J."/>
            <person name="Jiang X."/>
            <person name="Kearney S.M."/>
            <person name="Perrotta A.R."/>
            <person name="Berdy B."/>
            <person name="Zhao S."/>
            <person name="Lieberman T.D."/>
            <person name="Swanson P.K."/>
            <person name="Smith M."/>
            <person name="Roesemann S."/>
            <person name="Alexander J.E."/>
            <person name="Rich S.A."/>
            <person name="Livny J."/>
            <person name="Vlamakis H."/>
            <person name="Clish C."/>
            <person name="Bullock K."/>
            <person name="Deik A."/>
            <person name="Scott J."/>
            <person name="Pierce K.A."/>
            <person name="Xavier R.J."/>
            <person name="Alm E.J."/>
        </authorList>
    </citation>
    <scope>NUCLEOTIDE SEQUENCE [LARGE SCALE GENOMIC DNA]</scope>
    <source>
        <strain evidence="9 13">BIOML-A188</strain>
    </source>
</reference>
<dbReference type="Proteomes" id="UP000440614">
    <property type="component" value="Unassembled WGS sequence"/>
</dbReference>
<comment type="similarity">
    <text evidence="1">Belongs to the glycosyl hydrolase 32 family.</text>
</comment>
<organism evidence="10 12">
    <name type="scientific">Bacteroides thetaiotaomicron</name>
    <dbReference type="NCBI Taxonomy" id="818"/>
    <lineage>
        <taxon>Bacteria</taxon>
        <taxon>Pseudomonadati</taxon>
        <taxon>Bacteroidota</taxon>
        <taxon>Bacteroidia</taxon>
        <taxon>Bacteroidales</taxon>
        <taxon>Bacteroidaceae</taxon>
        <taxon>Bacteroides</taxon>
    </lineage>
</organism>
<evidence type="ECO:0000313" key="9">
    <source>
        <dbReference type="EMBL" id="KAB4306365.1"/>
    </source>
</evidence>
<evidence type="ECO:0000313" key="8">
    <source>
        <dbReference type="EMBL" id="CUP76661.1"/>
    </source>
</evidence>
<accession>A0A139KIX5</accession>
<proteinExistence type="inferred from homology"/>
<dbReference type="InterPro" id="IPR013320">
    <property type="entry name" value="ConA-like_dom_sf"/>
</dbReference>
<sequence>MMKNMILPIAFTALIASMTACSDETDPILTQKDWDGTATYFQSSDEHGFSMYYKPQVGFVGDPMPFYDPVAKDFKVMYLQDYRPNPEATYHPIFGVATKDGATYESLGELISCGGRDEQDAAIGTGGTIYNPADKLYYTFYTGNKFKPSSDQNAQVVMVATSPDFKTWTKNRTFYLKGDTYGYDKNDFRDPFLFQTEDGVYHMLIATRKNGKGHIAEFTSADLKEWESAGTFMTMMWDRFYECPDVFKMGDWWYLIYSEQASFMRKVQYFKGRTLEDLKATTANDAGIWPDNREGMLDSRAFYAGKTASDGTNRYIWGWCPTRAGNDNGNVGDVEPEWAGNLVAQRLIQHEDGTLTLGVPDAIDRKYTSAQEVKVMAKDGNVIESGKTYTLGEGASVIFNRLKVHNKISFTVKTASNTDRFGISFVRGTDSASWYSIHVNADEGKANFEKDGDDAKYLFDNKFNIPADNEYRVTIYSDQSVCVTYINDQLSFTNRIYQMQKNPWSLCCYKGEITVSDVQVSTY</sequence>
<evidence type="ECO:0000256" key="4">
    <source>
        <dbReference type="ARBA" id="ARBA00023295"/>
    </source>
</evidence>
<dbReference type="InterPro" id="IPR001362">
    <property type="entry name" value="Glyco_hydro_32"/>
</dbReference>
<dbReference type="EMBL" id="CZAP01000012">
    <property type="protein sequence ID" value="CUP76661.1"/>
    <property type="molecule type" value="Genomic_DNA"/>
</dbReference>
<dbReference type="PANTHER" id="PTHR43101">
    <property type="entry name" value="BETA-FRUCTOSIDASE"/>
    <property type="match status" value="1"/>
</dbReference>
<dbReference type="Proteomes" id="UP000095576">
    <property type="component" value="Unassembled WGS sequence"/>
</dbReference>
<feature type="domain" description="BT1760-like C-terminal" evidence="7">
    <location>
        <begin position="353"/>
        <end position="520"/>
    </location>
</feature>
<reference evidence="8 11" key="1">
    <citation type="submission" date="2015-09" db="EMBL/GenBank/DDBJ databases">
        <authorList>
            <consortium name="Pathogen Informatics"/>
        </authorList>
    </citation>
    <scope>NUCLEOTIDE SEQUENCE [LARGE SCALE GENOMIC DNA]</scope>
    <source>
        <strain evidence="8 11">2789STDY5834899</strain>
    </source>
</reference>
<protein>
    <recommendedName>
        <fullName evidence="2">beta-fructofuranosidase</fullName>
        <ecNumber evidence="2">3.2.1.26</ecNumber>
    </recommendedName>
</protein>
<evidence type="ECO:0000313" key="12">
    <source>
        <dbReference type="Proteomes" id="UP000284785"/>
    </source>
</evidence>
<dbReference type="EMBL" id="QSJP01000038">
    <property type="protein sequence ID" value="RHD80428.1"/>
    <property type="molecule type" value="Genomic_DNA"/>
</dbReference>
<dbReference type="EMBL" id="WCSY01000030">
    <property type="protein sequence ID" value="KAB4306365.1"/>
    <property type="molecule type" value="Genomic_DNA"/>
</dbReference>
<dbReference type="SMART" id="SM00640">
    <property type="entry name" value="Glyco_32"/>
    <property type="match status" value="1"/>
</dbReference>